<dbReference type="PANTHER" id="PTHR43708">
    <property type="entry name" value="CONSERVED EXPRESSED OXIDOREDUCTASE (EUROFUNG)"/>
    <property type="match status" value="1"/>
</dbReference>
<dbReference type="InterPro" id="IPR036291">
    <property type="entry name" value="NAD(P)-bd_dom_sf"/>
</dbReference>
<gene>
    <name evidence="5" type="ORF">JMJ77_006505</name>
</gene>
<comment type="caution">
    <text evidence="5">The sequence shown here is derived from an EMBL/GenBank/DDBJ whole genome shotgun (WGS) entry which is preliminary data.</text>
</comment>
<dbReference type="PANTHER" id="PTHR43708:SF1">
    <property type="entry name" value="GALACTOSE_LACTOSE METABOLISM REGULATORY PROTEIN GAL80"/>
    <property type="match status" value="1"/>
</dbReference>
<dbReference type="EMBL" id="JAESDN010000001">
    <property type="protein sequence ID" value="KAG7059137.1"/>
    <property type="molecule type" value="Genomic_DNA"/>
</dbReference>
<sequence length="587" mass="64497">MAPIRIGIIGLSSTATTAWASSAHLPYLLSPRGRAKYTITALCNSSVEAAQRAVKAYNLPSSTKAYGSPADLAADPDVDLVVVSTRVDQHYDTALSSVEAGKSVYVEWPLAQDAKRAGELAEAARRSGARTMVGVQGRFAPPLLKVKEILEEGRIGKVLSSEVRAAGGSLDRNVLPAGLKYFTQREVGGNVVTIGFGHLFDQIQHVLGEATIQHSHTQIQRPDVKIRDPSTKQIIETVSSNVPDLLVAMATLPPSNLVSSQGATFLARFRRGQPFAGEPQLSWTVNGEKGEIRLTSQNSVALQAFADVDGVKIEVHDFESGEVESVPWAWEEGWQADLPVPARIVLKTTSVITMDTSPIYFWREAGHEGYLSQWWTSDPFTQSPSPSSPSSSSSSTPITFKTAEHYMMHAKALLFTDPAVALSILKADHPRKVKALGRKVHNFNEALWNENRERIVREGNLLKFRSAPELRKKLLATGDRELVEASPMDRIWGIGFSPDKAPGSDRGRWGLNLLGKILMEVRTVLREEEEVEGERKGRKRKVVEAKAKRRRRSEEDEGSQAVEEGTVKKSKRREEDVEPAKTANDTA</sequence>
<feature type="domain" description="Gfo/Idh/MocA-like oxidoreductase N-terminal" evidence="2">
    <location>
        <begin position="4"/>
        <end position="134"/>
    </location>
</feature>
<dbReference type="CDD" id="cd15457">
    <property type="entry name" value="NADAR"/>
    <property type="match status" value="1"/>
</dbReference>
<dbReference type="Pfam" id="PF22685">
    <property type="entry name" value="Gal80p_C-like"/>
    <property type="match status" value="1"/>
</dbReference>
<accession>A0A9P7RJC6</accession>
<feature type="domain" description="NADAR" evidence="3">
    <location>
        <begin position="360"/>
        <end position="526"/>
    </location>
</feature>
<evidence type="ECO:0000313" key="5">
    <source>
        <dbReference type="EMBL" id="KAG7059137.1"/>
    </source>
</evidence>
<evidence type="ECO:0000256" key="1">
    <source>
        <dbReference type="SAM" id="MobiDB-lite"/>
    </source>
</evidence>
<evidence type="ECO:0000259" key="2">
    <source>
        <dbReference type="Pfam" id="PF01408"/>
    </source>
</evidence>
<dbReference type="SUPFAM" id="SSF55347">
    <property type="entry name" value="Glyceraldehyde-3-phosphate dehydrogenase-like, C-terminal domain"/>
    <property type="match status" value="1"/>
</dbReference>
<dbReference type="Gene3D" id="3.40.50.720">
    <property type="entry name" value="NAD(P)-binding Rossmann-like Domain"/>
    <property type="match status" value="1"/>
</dbReference>
<proteinExistence type="predicted"/>
<dbReference type="InterPro" id="IPR051317">
    <property type="entry name" value="Gfo/Idh/MocA_oxidoreduct"/>
</dbReference>
<feature type="compositionally biased region" description="Basic residues" evidence="1">
    <location>
        <begin position="536"/>
        <end position="551"/>
    </location>
</feature>
<dbReference type="Gene3D" id="1.10.357.40">
    <property type="entry name" value="YbiA-like"/>
    <property type="match status" value="1"/>
</dbReference>
<dbReference type="AlphaFoldDB" id="A0A9P7RJC6"/>
<dbReference type="Pfam" id="PF01408">
    <property type="entry name" value="GFO_IDH_MocA"/>
    <property type="match status" value="1"/>
</dbReference>
<evidence type="ECO:0000259" key="3">
    <source>
        <dbReference type="Pfam" id="PF08719"/>
    </source>
</evidence>
<dbReference type="NCBIfam" id="TIGR02464">
    <property type="entry name" value="ribofla_fusion"/>
    <property type="match status" value="1"/>
</dbReference>
<dbReference type="SUPFAM" id="SSF51735">
    <property type="entry name" value="NAD(P)-binding Rossmann-fold domains"/>
    <property type="match status" value="1"/>
</dbReference>
<reference evidence="5" key="1">
    <citation type="submission" date="2021-05" db="EMBL/GenBank/DDBJ databases">
        <title>Comparative genomics of three Colletotrichum scovillei strains and genetic complementation revealed genes involved fungal growth and virulence on chili pepper.</title>
        <authorList>
            <person name="Hsieh D.-K."/>
            <person name="Chuang S.-C."/>
            <person name="Chen C.-Y."/>
            <person name="Chao Y.-T."/>
            <person name="Lu M.-Y.J."/>
            <person name="Lee M.-H."/>
            <person name="Shih M.-C."/>
        </authorList>
    </citation>
    <scope>NUCLEOTIDE SEQUENCE</scope>
    <source>
        <strain evidence="5">Coll-153</strain>
    </source>
</reference>
<feature type="region of interest" description="Disordered" evidence="1">
    <location>
        <begin position="529"/>
        <end position="587"/>
    </location>
</feature>
<dbReference type="GO" id="GO:0000166">
    <property type="term" value="F:nucleotide binding"/>
    <property type="evidence" value="ECO:0007669"/>
    <property type="project" value="InterPro"/>
</dbReference>
<feature type="domain" description="Gal80p-like C-terminal" evidence="4">
    <location>
        <begin position="141"/>
        <end position="296"/>
    </location>
</feature>
<evidence type="ECO:0000313" key="6">
    <source>
        <dbReference type="Proteomes" id="UP000699042"/>
    </source>
</evidence>
<evidence type="ECO:0000259" key="4">
    <source>
        <dbReference type="Pfam" id="PF22685"/>
    </source>
</evidence>
<name>A0A9P7RJC6_9PEZI</name>
<protein>
    <submittedName>
        <fullName evidence="5">Oxidoreductase family protein</fullName>
    </submittedName>
</protein>
<dbReference type="InterPro" id="IPR000683">
    <property type="entry name" value="Gfo/Idh/MocA-like_OxRdtase_N"/>
</dbReference>
<dbReference type="InterPro" id="IPR012816">
    <property type="entry name" value="NADAR"/>
</dbReference>
<dbReference type="InterPro" id="IPR037238">
    <property type="entry name" value="YbiA-like_sf"/>
</dbReference>
<dbReference type="Gene3D" id="3.30.360.10">
    <property type="entry name" value="Dihydrodipicolinate Reductase, domain 2"/>
    <property type="match status" value="1"/>
</dbReference>
<dbReference type="SUPFAM" id="SSF143990">
    <property type="entry name" value="YbiA-like"/>
    <property type="match status" value="1"/>
</dbReference>
<dbReference type="Pfam" id="PF08719">
    <property type="entry name" value="NADAR"/>
    <property type="match status" value="1"/>
</dbReference>
<dbReference type="Proteomes" id="UP000699042">
    <property type="component" value="Unassembled WGS sequence"/>
</dbReference>
<keyword evidence="6" id="KW-1185">Reference proteome</keyword>
<dbReference type="InterPro" id="IPR055080">
    <property type="entry name" value="Gal80p-like_C"/>
</dbReference>
<organism evidence="5 6">
    <name type="scientific">Colletotrichum scovillei</name>
    <dbReference type="NCBI Taxonomy" id="1209932"/>
    <lineage>
        <taxon>Eukaryota</taxon>
        <taxon>Fungi</taxon>
        <taxon>Dikarya</taxon>
        <taxon>Ascomycota</taxon>
        <taxon>Pezizomycotina</taxon>
        <taxon>Sordariomycetes</taxon>
        <taxon>Hypocreomycetidae</taxon>
        <taxon>Glomerellales</taxon>
        <taxon>Glomerellaceae</taxon>
        <taxon>Colletotrichum</taxon>
        <taxon>Colletotrichum acutatum species complex</taxon>
    </lineage>
</organism>